<dbReference type="InterPro" id="IPR014982">
    <property type="entry name" value="GSCFA"/>
</dbReference>
<sequence length="312" mass="36260">MKLQTQIKIPAGNNRIDYNSRLLLLGSCFVENIGSKLDYYKFPCLQNPMGILFHPAAIENFTAKVRSGEKYTEDAVFEHNGRWHCFDTHSDMSDRSPEKVLFRINRAIEDTAEYLKNTSHVVITLGTAWGYRLNDTGKFVANCHKVPQHRFTKVLALTEEIEGNIMRIRENIHAVNPDIHFVFTISPVRHLRDGFVENQRSKAHLITALHRVAEEGTYFPSYEIMMDELRDYRFYAEDMLHPSQTAIDYIWEKFTGVWISPEAVPVMEDIDGIQKSLSHKPFAPDSGEHQKFLKNLQEKISRLQKKIPYIRF</sequence>
<dbReference type="EMBL" id="RJTM01000156">
    <property type="protein sequence ID" value="RNL77888.1"/>
    <property type="molecule type" value="Genomic_DNA"/>
</dbReference>
<dbReference type="Proteomes" id="UP000267469">
    <property type="component" value="Unassembled WGS sequence"/>
</dbReference>
<dbReference type="OrthoDB" id="9807687at2"/>
<dbReference type="RefSeq" id="WP_123217894.1">
    <property type="nucleotide sequence ID" value="NZ_RJTM01000156.1"/>
</dbReference>
<feature type="domain" description="GSCFA" evidence="1">
    <location>
        <begin position="21"/>
        <end position="254"/>
    </location>
</feature>
<name>A0A3N0DQH2_SINP1</name>
<dbReference type="Gene3D" id="3.40.50.1110">
    <property type="entry name" value="SGNH hydrolase"/>
    <property type="match status" value="1"/>
</dbReference>
<dbReference type="InterPro" id="IPR036514">
    <property type="entry name" value="SGNH_hydro_sf"/>
</dbReference>
<dbReference type="Pfam" id="PF08885">
    <property type="entry name" value="GSCFA"/>
    <property type="match status" value="1"/>
</dbReference>
<protein>
    <submittedName>
        <fullName evidence="2">GSCFA domain-containing protein</fullName>
    </submittedName>
</protein>
<reference evidence="2 3" key="1">
    <citation type="submission" date="2018-10" db="EMBL/GenBank/DDBJ databases">
        <title>Sinomicrobium pectinilyticum sp. nov., a pectinase-producing bacterium isolated from alkaline and saline soil, and emended description of the genus Sinomicrobium.</title>
        <authorList>
            <person name="Cheng B."/>
            <person name="Li C."/>
            <person name="Lai Q."/>
            <person name="Du M."/>
            <person name="Shao Z."/>
            <person name="Xu P."/>
            <person name="Yang C."/>
        </authorList>
    </citation>
    <scope>NUCLEOTIDE SEQUENCE [LARGE SCALE GENOMIC DNA]</scope>
    <source>
        <strain evidence="2 3">5DNS001</strain>
    </source>
</reference>
<evidence type="ECO:0000313" key="3">
    <source>
        <dbReference type="Proteomes" id="UP000267469"/>
    </source>
</evidence>
<keyword evidence="3" id="KW-1185">Reference proteome</keyword>
<dbReference type="SUPFAM" id="SSF52266">
    <property type="entry name" value="SGNH hydrolase"/>
    <property type="match status" value="1"/>
</dbReference>
<comment type="caution">
    <text evidence="2">The sequence shown here is derived from an EMBL/GenBank/DDBJ whole genome shotgun (WGS) entry which is preliminary data.</text>
</comment>
<organism evidence="2 3">
    <name type="scientific">Sinomicrobium pectinilyticum</name>
    <dbReference type="NCBI Taxonomy" id="1084421"/>
    <lineage>
        <taxon>Bacteria</taxon>
        <taxon>Pseudomonadati</taxon>
        <taxon>Bacteroidota</taxon>
        <taxon>Flavobacteriia</taxon>
        <taxon>Flavobacteriales</taxon>
        <taxon>Flavobacteriaceae</taxon>
        <taxon>Sinomicrobium</taxon>
    </lineage>
</organism>
<evidence type="ECO:0000259" key="1">
    <source>
        <dbReference type="Pfam" id="PF08885"/>
    </source>
</evidence>
<accession>A0A3N0DQH2</accession>
<dbReference type="AlphaFoldDB" id="A0A3N0DQH2"/>
<evidence type="ECO:0000313" key="2">
    <source>
        <dbReference type="EMBL" id="RNL77888.1"/>
    </source>
</evidence>
<gene>
    <name evidence="2" type="ORF">ED312_20525</name>
</gene>
<dbReference type="GO" id="GO:0016788">
    <property type="term" value="F:hydrolase activity, acting on ester bonds"/>
    <property type="evidence" value="ECO:0007669"/>
    <property type="project" value="UniProtKB-ARBA"/>
</dbReference>
<proteinExistence type="predicted"/>